<reference evidence="2" key="2">
    <citation type="submission" date="2023-06" db="EMBL/GenBank/DDBJ databases">
        <title>Genome assembly of Pristionchus species.</title>
        <authorList>
            <person name="Yoshida K."/>
            <person name="Sommer R.J."/>
        </authorList>
    </citation>
    <scope>NUCLEOTIDE SEQUENCE</scope>
    <source>
        <strain evidence="2 4">RS5460</strain>
    </source>
</reference>
<evidence type="ECO:0000313" key="2">
    <source>
        <dbReference type="EMBL" id="GMR41427.1"/>
    </source>
</evidence>
<keyword evidence="1" id="KW-0472">Membrane</keyword>
<sequence>GLLELFVVHVFEVLVAAVVLGCSSHWHLLGHLVRLLDWVGAGGDWLGHGWRLLVGCSRLLISLGGSGRGCGCCTGCSCRRWRDARASSSVRQIRHHARRLLLAATCDEGGDRGAYCDGNQQESIQKRLHSF</sequence>
<keyword evidence="1" id="KW-1133">Transmembrane helix</keyword>
<dbReference type="Proteomes" id="UP001328107">
    <property type="component" value="Unassembled WGS sequence"/>
</dbReference>
<dbReference type="AlphaFoldDB" id="A0AAN4ZNB9"/>
<protein>
    <submittedName>
        <fullName evidence="2">Uncharacterized protein</fullName>
    </submittedName>
</protein>
<reference evidence="4" key="1">
    <citation type="submission" date="2022-10" db="EMBL/GenBank/DDBJ databases">
        <title>Genome assembly of Pristionchus species.</title>
        <authorList>
            <person name="Yoshida K."/>
            <person name="Sommer R.J."/>
        </authorList>
    </citation>
    <scope>NUCLEOTIDE SEQUENCE [LARGE SCALE GENOMIC DNA]</scope>
    <source>
        <strain evidence="4">RS5460</strain>
    </source>
</reference>
<evidence type="ECO:0000256" key="1">
    <source>
        <dbReference type="SAM" id="Phobius"/>
    </source>
</evidence>
<evidence type="ECO:0000313" key="4">
    <source>
        <dbReference type="Proteomes" id="UP001328107"/>
    </source>
</evidence>
<evidence type="ECO:0000313" key="3">
    <source>
        <dbReference type="EMBL" id="GMR63311.1"/>
    </source>
</evidence>
<organism evidence="2 4">
    <name type="scientific">Pristionchus mayeri</name>
    <dbReference type="NCBI Taxonomy" id="1317129"/>
    <lineage>
        <taxon>Eukaryota</taxon>
        <taxon>Metazoa</taxon>
        <taxon>Ecdysozoa</taxon>
        <taxon>Nematoda</taxon>
        <taxon>Chromadorea</taxon>
        <taxon>Rhabditida</taxon>
        <taxon>Rhabditina</taxon>
        <taxon>Diplogasteromorpha</taxon>
        <taxon>Diplogasteroidea</taxon>
        <taxon>Neodiplogasteridae</taxon>
        <taxon>Pristionchus</taxon>
    </lineage>
</organism>
<keyword evidence="4" id="KW-1185">Reference proteome</keyword>
<keyword evidence="1" id="KW-0812">Transmembrane</keyword>
<feature type="transmembrane region" description="Helical" evidence="1">
    <location>
        <begin position="6"/>
        <end position="26"/>
    </location>
</feature>
<feature type="non-terminal residue" evidence="2">
    <location>
        <position position="1"/>
    </location>
</feature>
<dbReference type="EMBL" id="BTRK01000003">
    <property type="protein sequence ID" value="GMR41427.1"/>
    <property type="molecule type" value="Genomic_DNA"/>
</dbReference>
<dbReference type="EMBL" id="BTRK01000058">
    <property type="protein sequence ID" value="GMR63311.1"/>
    <property type="molecule type" value="Genomic_DNA"/>
</dbReference>
<feature type="non-terminal residue" evidence="2">
    <location>
        <position position="131"/>
    </location>
</feature>
<proteinExistence type="predicted"/>
<accession>A0AAN4ZNB9</accession>
<gene>
    <name evidence="2" type="ORF">PMAYCL1PPCAC_11622</name>
    <name evidence="3" type="ORF">PMAYCL1PPCAC_33506</name>
</gene>
<comment type="caution">
    <text evidence="2">The sequence shown here is derived from an EMBL/GenBank/DDBJ whole genome shotgun (WGS) entry which is preliminary data.</text>
</comment>
<name>A0AAN4ZNB9_9BILA</name>